<evidence type="ECO:0000313" key="2">
    <source>
        <dbReference type="EMBL" id="OXC76533.1"/>
    </source>
</evidence>
<accession>A0A226WZK3</accession>
<dbReference type="Proteomes" id="UP000214720">
    <property type="component" value="Unassembled WGS sequence"/>
</dbReference>
<comment type="caution">
    <text evidence="2">The sequence shown here is derived from an EMBL/GenBank/DDBJ whole genome shotgun (WGS) entry which is preliminary data.</text>
</comment>
<protein>
    <submittedName>
        <fullName evidence="2">Uncharacterized protein</fullName>
    </submittedName>
</protein>
<proteinExistence type="predicted"/>
<name>A0A226WZK3_CABSO</name>
<dbReference type="AlphaFoldDB" id="A0A226WZK3"/>
<gene>
    <name evidence="2" type="ORF">BSU04_21190</name>
</gene>
<organism evidence="2 3">
    <name type="scientific">Caballeronia sordidicola</name>
    <name type="common">Burkholderia sordidicola</name>
    <dbReference type="NCBI Taxonomy" id="196367"/>
    <lineage>
        <taxon>Bacteria</taxon>
        <taxon>Pseudomonadati</taxon>
        <taxon>Pseudomonadota</taxon>
        <taxon>Betaproteobacteria</taxon>
        <taxon>Burkholderiales</taxon>
        <taxon>Burkholderiaceae</taxon>
        <taxon>Caballeronia</taxon>
    </lineage>
</organism>
<feature type="region of interest" description="Disordered" evidence="1">
    <location>
        <begin position="1"/>
        <end position="39"/>
    </location>
</feature>
<evidence type="ECO:0000313" key="3">
    <source>
        <dbReference type="Proteomes" id="UP000214720"/>
    </source>
</evidence>
<evidence type="ECO:0000256" key="1">
    <source>
        <dbReference type="SAM" id="MobiDB-lite"/>
    </source>
</evidence>
<sequence length="39" mass="4165">MVASGHIDMDYASIQPESTTLLRNRPPGTAADINKHQGA</sequence>
<dbReference type="EMBL" id="MTHB01000123">
    <property type="protein sequence ID" value="OXC76533.1"/>
    <property type="molecule type" value="Genomic_DNA"/>
</dbReference>
<reference evidence="3" key="1">
    <citation type="submission" date="2017-01" db="EMBL/GenBank/DDBJ databases">
        <title>Genome Analysis of Deinococcus marmoris KOPRI26562.</title>
        <authorList>
            <person name="Kim J.H."/>
            <person name="Oh H.-M."/>
        </authorList>
    </citation>
    <scope>NUCLEOTIDE SEQUENCE [LARGE SCALE GENOMIC DNA]</scope>
    <source>
        <strain evidence="3">PAMC 26633</strain>
    </source>
</reference>